<sequence length="201" mass="22292">MPSHSPTLATISRLCLLIFLELCLIHAAVGQLAKDEATPRYRNTRADSDVPPTNHETSNDLLCTPFGGCEPCPPDAINLPFCRPFGNRRLMHCVNVTDSASQSPSDPKSDPHDSHKPPHSPSHDSTNHPAGEVLAWESCGRIVEKESADFYEFIAVNVVFAIIALGVLFFRSRRMELMQARQLAARIGLLRDDGIRREPRL</sequence>
<feature type="region of interest" description="Disordered" evidence="1">
    <location>
        <begin position="97"/>
        <end position="130"/>
    </location>
</feature>
<evidence type="ECO:0000256" key="2">
    <source>
        <dbReference type="SAM" id="Phobius"/>
    </source>
</evidence>
<feature type="transmembrane region" description="Helical" evidence="2">
    <location>
        <begin position="150"/>
        <end position="170"/>
    </location>
</feature>
<evidence type="ECO:0000313" key="4">
    <source>
        <dbReference type="EMBL" id="KAF9527485.1"/>
    </source>
</evidence>
<feature type="compositionally biased region" description="Basic and acidic residues" evidence="1">
    <location>
        <begin position="107"/>
        <end position="126"/>
    </location>
</feature>
<keyword evidence="2" id="KW-0472">Membrane</keyword>
<protein>
    <submittedName>
        <fullName evidence="4">Uncharacterized protein</fullName>
    </submittedName>
</protein>
<evidence type="ECO:0000313" key="5">
    <source>
        <dbReference type="Proteomes" id="UP000807306"/>
    </source>
</evidence>
<evidence type="ECO:0000256" key="1">
    <source>
        <dbReference type="SAM" id="MobiDB-lite"/>
    </source>
</evidence>
<dbReference type="Proteomes" id="UP000807306">
    <property type="component" value="Unassembled WGS sequence"/>
</dbReference>
<feature type="chain" id="PRO_5040207525" evidence="3">
    <location>
        <begin position="31"/>
        <end position="201"/>
    </location>
</feature>
<organism evidence="4 5">
    <name type="scientific">Crepidotus variabilis</name>
    <dbReference type="NCBI Taxonomy" id="179855"/>
    <lineage>
        <taxon>Eukaryota</taxon>
        <taxon>Fungi</taxon>
        <taxon>Dikarya</taxon>
        <taxon>Basidiomycota</taxon>
        <taxon>Agaricomycotina</taxon>
        <taxon>Agaricomycetes</taxon>
        <taxon>Agaricomycetidae</taxon>
        <taxon>Agaricales</taxon>
        <taxon>Agaricineae</taxon>
        <taxon>Crepidotaceae</taxon>
        <taxon>Crepidotus</taxon>
    </lineage>
</organism>
<keyword evidence="3" id="KW-0732">Signal</keyword>
<dbReference type="EMBL" id="MU157861">
    <property type="protein sequence ID" value="KAF9527485.1"/>
    <property type="molecule type" value="Genomic_DNA"/>
</dbReference>
<reference evidence="4" key="1">
    <citation type="submission" date="2020-11" db="EMBL/GenBank/DDBJ databases">
        <authorList>
            <consortium name="DOE Joint Genome Institute"/>
            <person name="Ahrendt S."/>
            <person name="Riley R."/>
            <person name="Andreopoulos W."/>
            <person name="Labutti K."/>
            <person name="Pangilinan J."/>
            <person name="Ruiz-Duenas F.J."/>
            <person name="Barrasa J.M."/>
            <person name="Sanchez-Garcia M."/>
            <person name="Camarero S."/>
            <person name="Miyauchi S."/>
            <person name="Serrano A."/>
            <person name="Linde D."/>
            <person name="Babiker R."/>
            <person name="Drula E."/>
            <person name="Ayuso-Fernandez I."/>
            <person name="Pacheco R."/>
            <person name="Padilla G."/>
            <person name="Ferreira P."/>
            <person name="Barriuso J."/>
            <person name="Kellner H."/>
            <person name="Castanera R."/>
            <person name="Alfaro M."/>
            <person name="Ramirez L."/>
            <person name="Pisabarro A.G."/>
            <person name="Kuo A."/>
            <person name="Tritt A."/>
            <person name="Lipzen A."/>
            <person name="He G."/>
            <person name="Yan M."/>
            <person name="Ng V."/>
            <person name="Cullen D."/>
            <person name="Martin F."/>
            <person name="Rosso M.-N."/>
            <person name="Henrissat B."/>
            <person name="Hibbett D."/>
            <person name="Martinez A.T."/>
            <person name="Grigoriev I.V."/>
        </authorList>
    </citation>
    <scope>NUCLEOTIDE SEQUENCE</scope>
    <source>
        <strain evidence="4">CBS 506.95</strain>
    </source>
</reference>
<keyword evidence="2" id="KW-1133">Transmembrane helix</keyword>
<feature type="signal peptide" evidence="3">
    <location>
        <begin position="1"/>
        <end position="30"/>
    </location>
</feature>
<proteinExistence type="predicted"/>
<dbReference type="OrthoDB" id="2525787at2759"/>
<dbReference type="AlphaFoldDB" id="A0A9P6EEH0"/>
<name>A0A9P6EEH0_9AGAR</name>
<evidence type="ECO:0000256" key="3">
    <source>
        <dbReference type="SAM" id="SignalP"/>
    </source>
</evidence>
<gene>
    <name evidence="4" type="ORF">CPB83DRAFT_398313</name>
</gene>
<accession>A0A9P6EEH0</accession>
<comment type="caution">
    <text evidence="4">The sequence shown here is derived from an EMBL/GenBank/DDBJ whole genome shotgun (WGS) entry which is preliminary data.</text>
</comment>
<keyword evidence="5" id="KW-1185">Reference proteome</keyword>
<keyword evidence="2" id="KW-0812">Transmembrane</keyword>